<keyword evidence="4" id="KW-0732">Signal</keyword>
<dbReference type="Pfam" id="PF07495">
    <property type="entry name" value="Y_Y_Y"/>
    <property type="match status" value="1"/>
</dbReference>
<gene>
    <name evidence="6" type="ORF">GCM10011511_07330</name>
</gene>
<dbReference type="PANTHER" id="PTHR43547:SF2">
    <property type="entry name" value="HYBRID SIGNAL TRANSDUCTION HISTIDINE KINASE C"/>
    <property type="match status" value="1"/>
</dbReference>
<dbReference type="Proteomes" id="UP000607559">
    <property type="component" value="Unassembled WGS sequence"/>
</dbReference>
<dbReference type="RefSeq" id="WP_188928661.1">
    <property type="nucleotide sequence ID" value="NZ_BMJC01000001.1"/>
</dbReference>
<keyword evidence="7" id="KW-1185">Reference proteome</keyword>
<dbReference type="Gene3D" id="3.30.565.10">
    <property type="entry name" value="Histidine kinase-like ATPase, C-terminal domain"/>
    <property type="match status" value="1"/>
</dbReference>
<name>A0A8J2U8R7_9BACT</name>
<dbReference type="Gene3D" id="1.10.287.130">
    <property type="match status" value="1"/>
</dbReference>
<dbReference type="PANTHER" id="PTHR43547">
    <property type="entry name" value="TWO-COMPONENT HISTIDINE KINASE"/>
    <property type="match status" value="1"/>
</dbReference>
<dbReference type="EMBL" id="BMJC01000001">
    <property type="protein sequence ID" value="GGA86794.1"/>
    <property type="molecule type" value="Genomic_DNA"/>
</dbReference>
<evidence type="ECO:0000256" key="4">
    <source>
        <dbReference type="SAM" id="SignalP"/>
    </source>
</evidence>
<dbReference type="SUPFAM" id="SSF55874">
    <property type="entry name" value="ATPase domain of HSP90 chaperone/DNA topoisomerase II/histidine kinase"/>
    <property type="match status" value="1"/>
</dbReference>
<evidence type="ECO:0000313" key="7">
    <source>
        <dbReference type="Proteomes" id="UP000607559"/>
    </source>
</evidence>
<dbReference type="EC" id="2.7.13.3" evidence="2"/>
<dbReference type="InterPro" id="IPR003594">
    <property type="entry name" value="HATPase_dom"/>
</dbReference>
<dbReference type="InterPro" id="IPR015943">
    <property type="entry name" value="WD40/YVTN_repeat-like_dom_sf"/>
</dbReference>
<dbReference type="SUPFAM" id="SSF63829">
    <property type="entry name" value="Calcium-dependent phosphotriesterase"/>
    <property type="match status" value="1"/>
</dbReference>
<dbReference type="InterPro" id="IPR013783">
    <property type="entry name" value="Ig-like_fold"/>
</dbReference>
<comment type="caution">
    <text evidence="6">The sequence shown here is derived from an EMBL/GenBank/DDBJ whole genome shotgun (WGS) entry which is preliminary data.</text>
</comment>
<keyword evidence="3" id="KW-0597">Phosphoprotein</keyword>
<feature type="domain" description="Histidine kinase" evidence="5">
    <location>
        <begin position="805"/>
        <end position="1020"/>
    </location>
</feature>
<dbReference type="SMART" id="SM00387">
    <property type="entry name" value="HATPase_c"/>
    <property type="match status" value="1"/>
</dbReference>
<evidence type="ECO:0000256" key="2">
    <source>
        <dbReference type="ARBA" id="ARBA00012438"/>
    </source>
</evidence>
<dbReference type="GO" id="GO:0000155">
    <property type="term" value="F:phosphorelay sensor kinase activity"/>
    <property type="evidence" value="ECO:0007669"/>
    <property type="project" value="InterPro"/>
</dbReference>
<feature type="signal peptide" evidence="4">
    <location>
        <begin position="1"/>
        <end position="24"/>
    </location>
</feature>
<dbReference type="SUPFAM" id="SSF47384">
    <property type="entry name" value="Homodimeric domain of signal transducing histidine kinase"/>
    <property type="match status" value="1"/>
</dbReference>
<protein>
    <recommendedName>
        <fullName evidence="2">histidine kinase</fullName>
        <ecNumber evidence="2">2.7.13.3</ecNumber>
    </recommendedName>
</protein>
<reference evidence="6" key="2">
    <citation type="submission" date="2020-09" db="EMBL/GenBank/DDBJ databases">
        <authorList>
            <person name="Sun Q."/>
            <person name="Zhou Y."/>
        </authorList>
    </citation>
    <scope>NUCLEOTIDE SEQUENCE</scope>
    <source>
        <strain evidence="6">CGMCC 1.15448</strain>
    </source>
</reference>
<dbReference type="InterPro" id="IPR011123">
    <property type="entry name" value="Y_Y_Y"/>
</dbReference>
<dbReference type="Pfam" id="PF02518">
    <property type="entry name" value="HATPase_c"/>
    <property type="match status" value="1"/>
</dbReference>
<dbReference type="InterPro" id="IPR005467">
    <property type="entry name" value="His_kinase_dom"/>
</dbReference>
<evidence type="ECO:0000256" key="1">
    <source>
        <dbReference type="ARBA" id="ARBA00000085"/>
    </source>
</evidence>
<dbReference type="AlphaFoldDB" id="A0A8J2U8R7"/>
<proteinExistence type="predicted"/>
<dbReference type="PROSITE" id="PS50109">
    <property type="entry name" value="HIS_KIN"/>
    <property type="match status" value="1"/>
</dbReference>
<evidence type="ECO:0000259" key="5">
    <source>
        <dbReference type="PROSITE" id="PS50109"/>
    </source>
</evidence>
<dbReference type="InterPro" id="IPR036097">
    <property type="entry name" value="HisK_dim/P_sf"/>
</dbReference>
<dbReference type="InterPro" id="IPR036890">
    <property type="entry name" value="HATPase_C_sf"/>
</dbReference>
<dbReference type="InterPro" id="IPR004358">
    <property type="entry name" value="Sig_transdc_His_kin-like_C"/>
</dbReference>
<organism evidence="6 7">
    <name type="scientific">Puia dinghuensis</name>
    <dbReference type="NCBI Taxonomy" id="1792502"/>
    <lineage>
        <taxon>Bacteria</taxon>
        <taxon>Pseudomonadati</taxon>
        <taxon>Bacteroidota</taxon>
        <taxon>Chitinophagia</taxon>
        <taxon>Chitinophagales</taxon>
        <taxon>Chitinophagaceae</taxon>
        <taxon>Puia</taxon>
    </lineage>
</organism>
<sequence length="1020" mass="115478">MLIIKITGLSFWLCSVCLFLSAQSNYHIQRFSTDNGLPSNGIKGLQWDENTGFLWIATEAGMVRYNGADFQVFNKATSPEMYSERMLFLLRTRDGRIYTSDEAGDIFFVMQNKLQFVGQVKVDTRPSSFKLTGLAASGRLFRQSSQQPPANFGFDWFNEQLVPLDENRLLLTHIGPDSISIFDYRAGRPVPAFLTSAEKGSRLFYLDHHLFVFHPIHGFCRMDPDTPRKIPVALEGWSTLSGKPILVWDNGMLNPLLISGSNVWTLHYTGEKLQSRLICTALPRDALLSYLKYDSASGLLFVGTQSKGIIIIRKNEVRAVKKAVTVPEQPTAYYSQVAFPAASLLTGRGDVLGGAPNGPAVRAFPGEFSNFVLMDSDSTFWYSYGDTIHSFSFRTHRSMTVPAEPGAITNGFTWSEGKLYVANAIGVGVLSAGKIDYQYRYPQSNINSNVPFSMVEMSPGCLAIATCNGLFRYHVAGHRLDTLWRIPGICARALWKYKGYLFVGTYGRGIWLYRDGVFREIPLDKKSYLLYAHCFIPDKLGYCWISTNHGLFRARPDDMTAAFDKNSFEKEDQDIYYHYYGREDGMDITELNGGCTPCALALNDTTLSFPSMDGLVWVDPERPIPTIPDGAIYIDAFMADSQRVNITSLVRPLLSANTRDLSFNLAFPAWANRENLHIEYKLDPWSKDWEKLDGSHGPELHFSNLPYGDYRLLVRKTGGFDNANVALAVSSFYIRPHWYQQPWSWLLNICLLSALVIALVRWRTRRFQIRQHNLETQIAEKTRELQVKNEELEKTDLIKTRLISIISHDLVTPLRFLHLTGKNLIEKKEELTEGLLHEAIAEMASTSKELELLSTNILNWIKYRNEDRRLAKESFDLYELVTQLCGIFNALARQKHLRIINGVDAGLVLYQYIEPVKIVLYNLILNGINFTTEGYIRICSIRDREGVALQIQDTGVGMTQDQINNVLADQIIISSANVDNRKGNGLGYLIIKDLMKIIRGNLSIRSEKEKGTTVTVWIPT</sequence>
<evidence type="ECO:0000256" key="3">
    <source>
        <dbReference type="ARBA" id="ARBA00022553"/>
    </source>
</evidence>
<reference evidence="6" key="1">
    <citation type="journal article" date="2014" name="Int. J. Syst. Evol. Microbiol.">
        <title>Complete genome sequence of Corynebacterium casei LMG S-19264T (=DSM 44701T), isolated from a smear-ripened cheese.</title>
        <authorList>
            <consortium name="US DOE Joint Genome Institute (JGI-PGF)"/>
            <person name="Walter F."/>
            <person name="Albersmeier A."/>
            <person name="Kalinowski J."/>
            <person name="Ruckert C."/>
        </authorList>
    </citation>
    <scope>NUCLEOTIDE SEQUENCE</scope>
    <source>
        <strain evidence="6">CGMCC 1.15448</strain>
    </source>
</reference>
<accession>A0A8J2U8R7</accession>
<feature type="chain" id="PRO_5035172560" description="histidine kinase" evidence="4">
    <location>
        <begin position="25"/>
        <end position="1020"/>
    </location>
</feature>
<comment type="catalytic activity">
    <reaction evidence="1">
        <text>ATP + protein L-histidine = ADP + protein N-phospho-L-histidine.</text>
        <dbReference type="EC" id="2.7.13.3"/>
    </reaction>
</comment>
<dbReference type="Gene3D" id="2.60.40.10">
    <property type="entry name" value="Immunoglobulins"/>
    <property type="match status" value="1"/>
</dbReference>
<dbReference type="PRINTS" id="PR00344">
    <property type="entry name" value="BCTRLSENSOR"/>
</dbReference>
<evidence type="ECO:0000313" key="6">
    <source>
        <dbReference type="EMBL" id="GGA86794.1"/>
    </source>
</evidence>
<dbReference type="Gene3D" id="2.130.10.10">
    <property type="entry name" value="YVTN repeat-like/Quinoprotein amine dehydrogenase"/>
    <property type="match status" value="2"/>
</dbReference>